<evidence type="ECO:0000256" key="1">
    <source>
        <dbReference type="RuleBase" id="RU003847"/>
    </source>
</evidence>
<evidence type="ECO:0000313" key="6">
    <source>
        <dbReference type="Proteomes" id="UP001197247"/>
    </source>
</evidence>
<reference evidence="5 6" key="1">
    <citation type="submission" date="2021-05" db="EMBL/GenBank/DDBJ databases">
        <title>Kineosporia and Streptomyces sp. nov. two new marine actinobacteria isolated from Coral.</title>
        <authorList>
            <person name="Buangrab K."/>
            <person name="Sutthacheep M."/>
            <person name="Yeemin T."/>
            <person name="Harunari E."/>
            <person name="Igarashi Y."/>
            <person name="Kanchanasin P."/>
            <person name="Tanasupawat S."/>
            <person name="Phongsopitanun W."/>
        </authorList>
    </citation>
    <scope>NUCLEOTIDE SEQUENCE [LARGE SCALE GENOMIC DNA]</scope>
    <source>
        <strain evidence="5 6">J2-2</strain>
    </source>
</reference>
<dbReference type="InterPro" id="IPR045865">
    <property type="entry name" value="ACT-like_dom_sf"/>
</dbReference>
<keyword evidence="6" id="KW-1185">Reference proteome</keyword>
<dbReference type="InterPro" id="IPR033655">
    <property type="entry name" value="TGS_RelA/SpoT"/>
</dbReference>
<dbReference type="Gene3D" id="1.10.3210.10">
    <property type="entry name" value="Hypothetical protein af1432"/>
    <property type="match status" value="1"/>
</dbReference>
<feature type="domain" description="TGS" evidence="4">
    <location>
        <begin position="389"/>
        <end position="452"/>
    </location>
</feature>
<dbReference type="PANTHER" id="PTHR21262">
    <property type="entry name" value="GUANOSINE-3',5'-BIS DIPHOSPHATE 3'-PYROPHOSPHOHYDROLASE"/>
    <property type="match status" value="1"/>
</dbReference>
<dbReference type="EMBL" id="JAHBAY010000017">
    <property type="protein sequence ID" value="MBT0773390.1"/>
    <property type="molecule type" value="Genomic_DNA"/>
</dbReference>
<dbReference type="Proteomes" id="UP001197247">
    <property type="component" value="Unassembled WGS sequence"/>
</dbReference>
<comment type="function">
    <text evidence="1">In eubacteria ppGpp (guanosine 3'-diphosphate 5'-diphosphate) is a mediator of the stringent response that coordinates a variety of cellular activities in response to changes in nutritional abundance.</text>
</comment>
<protein>
    <submittedName>
        <fullName evidence="5">Bifunctional (P)ppGpp synthetase/guanosine-3',5'-bis(Diphosphate) 3'-pyrophosphohydrolase</fullName>
    </submittedName>
</protein>
<dbReference type="InterPro" id="IPR004095">
    <property type="entry name" value="TGS"/>
</dbReference>
<dbReference type="SUPFAM" id="SSF55021">
    <property type="entry name" value="ACT-like"/>
    <property type="match status" value="1"/>
</dbReference>
<evidence type="ECO:0000259" key="3">
    <source>
        <dbReference type="PROSITE" id="PS51671"/>
    </source>
</evidence>
<sequence length="730" mass="78876">MSPDPSPERYADPYVDTAVAELEAAVTAWDEPDRAQLRKAVVYGIEAHTGQNRKSGEPYITHPLAVAKIVAELGAEPATVIGAVLHDTVEDTWVTLEDVDREFGPQVALLVDGATKVAAVRGDDPDRVEASRLRKLFVALAADPRVVTIKLADRLHNLRTIGSLPSAKAARIGRESLAIHGPLAHRLGFALMKAELEDRAFAVAHPDEYLELIADLKDRPYLELTLREAMSRLGDHLDAHDGDRPHEITGRIKHLWSIYRKTADAGRDLESLHDLIGVRVVVDDVEDCYRVLGLVHALWEPVPDRFKDYIARPKFNAYRSLHTTVLLRGRMVEVQVRTRRMHAEAEHGSAAHHAYKQGTGTEPQWLSRVLAWHDAEDSEYLTAVAGELQSQEIWVLTPQGDVHSLPVGASVVDFAYAVHSQIGDRCSGARVNGALVPLNTRLVSGNTVEIITRRTTGPSLDWLEWTVTARARQRIRAWHTRARRDSDRAAGEAALVTLLSRRRLSRAQAEEVLLRTANVDDLDLLAEEIGAGRADVTMLAGALSAAALTASGTVPEPPTASIPALTEPAAGEAETPPGPAPSPPGVAPMQVAAPGLSGVALTWPGCCHAVPGHGLLGVLSRTRGVVVHAGDCRQALAHLAKDPARSARLAWVRAGSQMSVIELVCENTPGMVARVVIALAEAGCDIEASTSYIGQDGAGHQTYEVIHPDNRGQLAGRLRELPGVRSASVR</sequence>
<dbReference type="Pfam" id="PF01842">
    <property type="entry name" value="ACT"/>
    <property type="match status" value="1"/>
</dbReference>
<dbReference type="PROSITE" id="PS51880">
    <property type="entry name" value="TGS"/>
    <property type="match status" value="1"/>
</dbReference>
<proteinExistence type="inferred from homology"/>
<dbReference type="InterPro" id="IPR012675">
    <property type="entry name" value="Beta-grasp_dom_sf"/>
</dbReference>
<dbReference type="Gene3D" id="3.30.460.10">
    <property type="entry name" value="Beta Polymerase, domain 2"/>
    <property type="match status" value="1"/>
</dbReference>
<dbReference type="InterPro" id="IPR007685">
    <property type="entry name" value="RelA_SpoT"/>
</dbReference>
<dbReference type="PROSITE" id="PS51671">
    <property type="entry name" value="ACT"/>
    <property type="match status" value="1"/>
</dbReference>
<dbReference type="CDD" id="cd01668">
    <property type="entry name" value="TGS_RSH"/>
    <property type="match status" value="1"/>
</dbReference>
<gene>
    <name evidence="5" type="ORF">KIH74_30875</name>
</gene>
<dbReference type="SUPFAM" id="SSF109604">
    <property type="entry name" value="HD-domain/PDEase-like"/>
    <property type="match status" value="1"/>
</dbReference>
<feature type="compositionally biased region" description="Low complexity" evidence="2">
    <location>
        <begin position="563"/>
        <end position="575"/>
    </location>
</feature>
<dbReference type="NCBIfam" id="TIGR00691">
    <property type="entry name" value="spoT_relA"/>
    <property type="match status" value="1"/>
</dbReference>
<organism evidence="5 6">
    <name type="scientific">Kineosporia corallincola</name>
    <dbReference type="NCBI Taxonomy" id="2835133"/>
    <lineage>
        <taxon>Bacteria</taxon>
        <taxon>Bacillati</taxon>
        <taxon>Actinomycetota</taxon>
        <taxon>Actinomycetes</taxon>
        <taxon>Kineosporiales</taxon>
        <taxon>Kineosporiaceae</taxon>
        <taxon>Kineosporia</taxon>
    </lineage>
</organism>
<dbReference type="Gene3D" id="3.30.70.260">
    <property type="match status" value="1"/>
</dbReference>
<dbReference type="InterPro" id="IPR003607">
    <property type="entry name" value="HD/PDEase_dom"/>
</dbReference>
<feature type="domain" description="ACT" evidence="3">
    <location>
        <begin position="660"/>
        <end position="730"/>
    </location>
</feature>
<feature type="region of interest" description="Disordered" evidence="2">
    <location>
        <begin position="551"/>
        <end position="583"/>
    </location>
</feature>
<evidence type="ECO:0000259" key="4">
    <source>
        <dbReference type="PROSITE" id="PS51880"/>
    </source>
</evidence>
<dbReference type="SMART" id="SM00471">
    <property type="entry name" value="HDc"/>
    <property type="match status" value="1"/>
</dbReference>
<name>A0ABS5TRG4_9ACTN</name>
<dbReference type="InterPro" id="IPR004811">
    <property type="entry name" value="RelA/Spo_fam"/>
</dbReference>
<dbReference type="SMART" id="SM00954">
    <property type="entry name" value="RelA_SpoT"/>
    <property type="match status" value="1"/>
</dbReference>
<dbReference type="InterPro" id="IPR012676">
    <property type="entry name" value="TGS-like"/>
</dbReference>
<comment type="similarity">
    <text evidence="1">Belongs to the relA/spoT family.</text>
</comment>
<dbReference type="Gene3D" id="3.10.20.30">
    <property type="match status" value="1"/>
</dbReference>
<evidence type="ECO:0000313" key="5">
    <source>
        <dbReference type="EMBL" id="MBT0773390.1"/>
    </source>
</evidence>
<comment type="caution">
    <text evidence="5">The sequence shown here is derived from an EMBL/GenBank/DDBJ whole genome shotgun (WGS) entry which is preliminary data.</text>
</comment>
<evidence type="ECO:0000256" key="2">
    <source>
        <dbReference type="SAM" id="MobiDB-lite"/>
    </source>
</evidence>
<accession>A0ABS5TRG4</accession>
<dbReference type="InterPro" id="IPR002912">
    <property type="entry name" value="ACT_dom"/>
</dbReference>
<dbReference type="Pfam" id="PF02824">
    <property type="entry name" value="TGS"/>
    <property type="match status" value="1"/>
</dbReference>
<dbReference type="Pfam" id="PF04607">
    <property type="entry name" value="RelA_SpoT"/>
    <property type="match status" value="1"/>
</dbReference>
<dbReference type="SUPFAM" id="SSF81271">
    <property type="entry name" value="TGS-like"/>
    <property type="match status" value="1"/>
</dbReference>
<dbReference type="SUPFAM" id="SSF81301">
    <property type="entry name" value="Nucleotidyltransferase"/>
    <property type="match status" value="1"/>
</dbReference>
<dbReference type="CDD" id="cd05399">
    <property type="entry name" value="NT_Rel-Spo_like"/>
    <property type="match status" value="1"/>
</dbReference>
<dbReference type="RefSeq" id="WP_214159932.1">
    <property type="nucleotide sequence ID" value="NZ_JAHBAY010000017.1"/>
</dbReference>
<dbReference type="InterPro" id="IPR043519">
    <property type="entry name" value="NT_sf"/>
</dbReference>
<dbReference type="Pfam" id="PF13328">
    <property type="entry name" value="HD_4"/>
    <property type="match status" value="1"/>
</dbReference>
<dbReference type="PANTHER" id="PTHR21262:SF31">
    <property type="entry name" value="GTP PYROPHOSPHOKINASE"/>
    <property type="match status" value="1"/>
</dbReference>